<evidence type="ECO:0000256" key="1">
    <source>
        <dbReference type="ARBA" id="ARBA00022723"/>
    </source>
</evidence>
<dbReference type="Proteomes" id="UP001383192">
    <property type="component" value="Unassembled WGS sequence"/>
</dbReference>
<feature type="domain" description="RING-type" evidence="6">
    <location>
        <begin position="166"/>
        <end position="204"/>
    </location>
</feature>
<keyword evidence="3" id="KW-0862">Zinc</keyword>
<keyword evidence="2 4" id="KW-0863">Zinc-finger</keyword>
<dbReference type="PANTHER" id="PTHR23041:SF78">
    <property type="entry name" value="E3 UBIQUITIN-PROTEIN LIGASE RNF4"/>
    <property type="match status" value="1"/>
</dbReference>
<evidence type="ECO:0000313" key="8">
    <source>
        <dbReference type="Proteomes" id="UP001383192"/>
    </source>
</evidence>
<evidence type="ECO:0000313" key="7">
    <source>
        <dbReference type="EMBL" id="KAK7047881.1"/>
    </source>
</evidence>
<sequence>MEEDRECYCAICDEYFWCLEERASHIQSSRRHPKCEVCNKRFLNHHILRMHYIRAPHHFYCVTCERHFETLAGFQVHCDRAPIHNDNYDEGESYEGEGREDEIGLELYPDGLLETRELGRGLQAYETLDAYDLEPAEDLGDPPFEPSEDEEEEFDESEETTEEFECPMCEEGDKPVCSTACGHLFCVSCIKSALHYTGQCPICNEPGEVEQLRRIFVSCT</sequence>
<dbReference type="GO" id="GO:0008270">
    <property type="term" value="F:zinc ion binding"/>
    <property type="evidence" value="ECO:0007669"/>
    <property type="project" value="UniProtKB-KW"/>
</dbReference>
<dbReference type="GO" id="GO:0045944">
    <property type="term" value="P:positive regulation of transcription by RNA polymerase II"/>
    <property type="evidence" value="ECO:0007669"/>
    <property type="project" value="TreeGrafter"/>
</dbReference>
<gene>
    <name evidence="7" type="ORF">VNI00_006209</name>
</gene>
<dbReference type="InterPro" id="IPR013087">
    <property type="entry name" value="Znf_C2H2_type"/>
</dbReference>
<dbReference type="Gene3D" id="3.30.40.10">
    <property type="entry name" value="Zinc/RING finger domain, C3HC4 (zinc finger)"/>
    <property type="match status" value="1"/>
</dbReference>
<dbReference type="InterPro" id="IPR047134">
    <property type="entry name" value="RNF4"/>
</dbReference>
<evidence type="ECO:0000256" key="3">
    <source>
        <dbReference type="ARBA" id="ARBA00022833"/>
    </source>
</evidence>
<dbReference type="InterPro" id="IPR017907">
    <property type="entry name" value="Znf_RING_CS"/>
</dbReference>
<comment type="caution">
    <text evidence="7">The sequence shown here is derived from an EMBL/GenBank/DDBJ whole genome shotgun (WGS) entry which is preliminary data.</text>
</comment>
<organism evidence="7 8">
    <name type="scientific">Paramarasmius palmivorus</name>
    <dbReference type="NCBI Taxonomy" id="297713"/>
    <lineage>
        <taxon>Eukaryota</taxon>
        <taxon>Fungi</taxon>
        <taxon>Dikarya</taxon>
        <taxon>Basidiomycota</taxon>
        <taxon>Agaricomycotina</taxon>
        <taxon>Agaricomycetes</taxon>
        <taxon>Agaricomycetidae</taxon>
        <taxon>Agaricales</taxon>
        <taxon>Marasmiineae</taxon>
        <taxon>Marasmiaceae</taxon>
        <taxon>Paramarasmius</taxon>
    </lineage>
</organism>
<dbReference type="InterPro" id="IPR001841">
    <property type="entry name" value="Znf_RING"/>
</dbReference>
<dbReference type="AlphaFoldDB" id="A0AAW0DAC5"/>
<accession>A0AAW0DAC5</accession>
<keyword evidence="8" id="KW-1185">Reference proteome</keyword>
<reference evidence="7 8" key="1">
    <citation type="submission" date="2024-01" db="EMBL/GenBank/DDBJ databases">
        <title>A draft genome for a cacao thread blight-causing isolate of Paramarasmius palmivorus.</title>
        <authorList>
            <person name="Baruah I.K."/>
            <person name="Bukari Y."/>
            <person name="Amoako-Attah I."/>
            <person name="Meinhardt L.W."/>
            <person name="Bailey B.A."/>
            <person name="Cohen S.P."/>
        </authorList>
    </citation>
    <scope>NUCLEOTIDE SEQUENCE [LARGE SCALE GENOMIC DNA]</scope>
    <source>
        <strain evidence="7 8">GH-12</strain>
    </source>
</reference>
<name>A0AAW0DAC5_9AGAR</name>
<keyword evidence="1" id="KW-0479">Metal-binding</keyword>
<dbReference type="SUPFAM" id="SSF57850">
    <property type="entry name" value="RING/U-box"/>
    <property type="match status" value="1"/>
</dbReference>
<dbReference type="SMART" id="SM00184">
    <property type="entry name" value="RING"/>
    <property type="match status" value="1"/>
</dbReference>
<dbReference type="PROSITE" id="PS00028">
    <property type="entry name" value="ZINC_FINGER_C2H2_1"/>
    <property type="match status" value="1"/>
</dbReference>
<protein>
    <recommendedName>
        <fullName evidence="6">RING-type domain-containing protein</fullName>
    </recommendedName>
</protein>
<dbReference type="InterPro" id="IPR013083">
    <property type="entry name" value="Znf_RING/FYVE/PHD"/>
</dbReference>
<dbReference type="Pfam" id="PF13639">
    <property type="entry name" value="zf-RING_2"/>
    <property type="match status" value="1"/>
</dbReference>
<evidence type="ECO:0000256" key="2">
    <source>
        <dbReference type="ARBA" id="ARBA00022771"/>
    </source>
</evidence>
<evidence type="ECO:0000259" key="6">
    <source>
        <dbReference type="PROSITE" id="PS50089"/>
    </source>
</evidence>
<evidence type="ECO:0000256" key="5">
    <source>
        <dbReference type="SAM" id="MobiDB-lite"/>
    </source>
</evidence>
<feature type="region of interest" description="Disordered" evidence="5">
    <location>
        <begin position="132"/>
        <end position="159"/>
    </location>
</feature>
<dbReference type="PROSITE" id="PS00518">
    <property type="entry name" value="ZF_RING_1"/>
    <property type="match status" value="1"/>
</dbReference>
<evidence type="ECO:0000256" key="4">
    <source>
        <dbReference type="PROSITE-ProRule" id="PRU00175"/>
    </source>
</evidence>
<proteinExistence type="predicted"/>
<dbReference type="PANTHER" id="PTHR23041">
    <property type="entry name" value="RING FINGER DOMAIN-CONTAINING"/>
    <property type="match status" value="1"/>
</dbReference>
<dbReference type="EMBL" id="JAYKXP010000018">
    <property type="protein sequence ID" value="KAK7047881.1"/>
    <property type="molecule type" value="Genomic_DNA"/>
</dbReference>
<dbReference type="PROSITE" id="PS50089">
    <property type="entry name" value="ZF_RING_2"/>
    <property type="match status" value="1"/>
</dbReference>